<dbReference type="PANTHER" id="PTHR34427:SF10">
    <property type="entry name" value="DUF4283 DOMAIN-CONTAINING PROTEIN"/>
    <property type="match status" value="1"/>
</dbReference>
<dbReference type="PANTHER" id="PTHR34427">
    <property type="entry name" value="DUF4283 DOMAIN PROTEIN"/>
    <property type="match status" value="1"/>
</dbReference>
<dbReference type="Pfam" id="PF14111">
    <property type="entry name" value="DUF4283"/>
    <property type="match status" value="1"/>
</dbReference>
<proteinExistence type="predicted"/>
<dbReference type="InterPro" id="IPR025558">
    <property type="entry name" value="DUF4283"/>
</dbReference>
<reference evidence="3" key="1">
    <citation type="submission" date="2015-12" db="EMBL/GenBank/DDBJ databases">
        <title>Gene expression during late stages of embryo sac development: a critical building block for successful pollen-pistil interactions.</title>
        <authorList>
            <person name="Liu Y."/>
            <person name="Joly V."/>
            <person name="Sabar M."/>
            <person name="Matton D.P."/>
        </authorList>
    </citation>
    <scope>NUCLEOTIDE SEQUENCE</scope>
</reference>
<evidence type="ECO:0000256" key="1">
    <source>
        <dbReference type="SAM" id="MobiDB-lite"/>
    </source>
</evidence>
<dbReference type="EMBL" id="GEDG01017845">
    <property type="protein sequence ID" value="JAP21304.1"/>
    <property type="molecule type" value="Transcribed_RNA"/>
</dbReference>
<protein>
    <submittedName>
        <fullName evidence="3">Putative ovule protein</fullName>
    </submittedName>
</protein>
<feature type="domain" description="DUF4283" evidence="2">
    <location>
        <begin position="1"/>
        <end position="43"/>
    </location>
</feature>
<dbReference type="AlphaFoldDB" id="A0A0V0HMD5"/>
<organism evidence="3">
    <name type="scientific">Solanum chacoense</name>
    <name type="common">Chaco potato</name>
    <dbReference type="NCBI Taxonomy" id="4108"/>
    <lineage>
        <taxon>Eukaryota</taxon>
        <taxon>Viridiplantae</taxon>
        <taxon>Streptophyta</taxon>
        <taxon>Embryophyta</taxon>
        <taxon>Tracheophyta</taxon>
        <taxon>Spermatophyta</taxon>
        <taxon>Magnoliopsida</taxon>
        <taxon>eudicotyledons</taxon>
        <taxon>Gunneridae</taxon>
        <taxon>Pentapetalae</taxon>
        <taxon>asterids</taxon>
        <taxon>lamiids</taxon>
        <taxon>Solanales</taxon>
        <taxon>Solanaceae</taxon>
        <taxon>Solanoideae</taxon>
        <taxon>Solaneae</taxon>
        <taxon>Solanum</taxon>
    </lineage>
</organism>
<feature type="region of interest" description="Disordered" evidence="1">
    <location>
        <begin position="76"/>
        <end position="95"/>
    </location>
</feature>
<feature type="compositionally biased region" description="Polar residues" evidence="1">
    <location>
        <begin position="84"/>
        <end position="95"/>
    </location>
</feature>
<evidence type="ECO:0000313" key="3">
    <source>
        <dbReference type="EMBL" id="JAP21304.1"/>
    </source>
</evidence>
<sequence length="123" mass="14130">MRHNHFLFEFSSITVAEHILKGRWLWMNQSIRLQWWTPTAGATQSRVKINHSWIRLVGLPLHVVTKCVQSSRRSLWGMGENRGDGTTQPPQMGKNTCQKQRKAHSEGGEGSFRGPWVYLTNMG</sequence>
<name>A0A0V0HMD5_SOLCH</name>
<accession>A0A0V0HMD5</accession>
<evidence type="ECO:0000259" key="2">
    <source>
        <dbReference type="Pfam" id="PF14111"/>
    </source>
</evidence>